<proteinExistence type="predicted"/>
<dbReference type="Proteomes" id="UP000783213">
    <property type="component" value="Unassembled WGS sequence"/>
</dbReference>
<evidence type="ECO:0000313" key="2">
    <source>
        <dbReference type="Proteomes" id="UP000783213"/>
    </source>
</evidence>
<gene>
    <name evidence="1" type="ORF">EAE98_001929</name>
</gene>
<organism evidence="1 2">
    <name type="scientific">Botrytis deweyae</name>
    <dbReference type="NCBI Taxonomy" id="2478750"/>
    <lineage>
        <taxon>Eukaryota</taxon>
        <taxon>Fungi</taxon>
        <taxon>Dikarya</taxon>
        <taxon>Ascomycota</taxon>
        <taxon>Pezizomycotina</taxon>
        <taxon>Leotiomycetes</taxon>
        <taxon>Helotiales</taxon>
        <taxon>Sclerotiniaceae</taxon>
        <taxon>Botrytis</taxon>
    </lineage>
</organism>
<reference evidence="1 2" key="1">
    <citation type="journal article" date="2020" name="Genome Biol. Evol.">
        <title>Comparative genomics of Sclerotiniaceae.</title>
        <authorList>
            <person name="Valero Jimenez C.A."/>
            <person name="Steentjes M."/>
            <person name="Scholten O.E."/>
            <person name="Van Kan J.A.L."/>
        </authorList>
    </citation>
    <scope>NUCLEOTIDE SEQUENCE [LARGE SCALE GENOMIC DNA]</scope>
    <source>
        <strain evidence="1 2">B1</strain>
    </source>
</reference>
<evidence type="ECO:0000313" key="1">
    <source>
        <dbReference type="EMBL" id="KAF7937615.1"/>
    </source>
</evidence>
<name>A0ABQ7IZ89_9HELO</name>
<protein>
    <submittedName>
        <fullName evidence="1">Uncharacterized protein</fullName>
    </submittedName>
</protein>
<keyword evidence="2" id="KW-1185">Reference proteome</keyword>
<dbReference type="EMBL" id="RCSX01000003">
    <property type="protein sequence ID" value="KAF7937615.1"/>
    <property type="molecule type" value="Genomic_DNA"/>
</dbReference>
<dbReference type="GeneID" id="62228703"/>
<accession>A0ABQ7IZ89</accession>
<comment type="caution">
    <text evidence="1">The sequence shown here is derived from an EMBL/GenBank/DDBJ whole genome shotgun (WGS) entry which is preliminary data.</text>
</comment>
<sequence>MFQRKDEDRTAVEHKKSIENIISLDASLRQAKAFDRSGLRRVEDSKGKTVKAKKRNEIKKREKNLLRMKAIRTGLDQMAFENILKAVKEPIMSWFFQYKGSLPK</sequence>
<dbReference type="RefSeq" id="XP_038814533.1">
    <property type="nucleotide sequence ID" value="XM_038949548.1"/>
</dbReference>